<dbReference type="EMBL" id="QRQE01000001">
    <property type="protein sequence ID" value="RHM81680.1"/>
    <property type="molecule type" value="Genomic_DNA"/>
</dbReference>
<dbReference type="Proteomes" id="UP001296580">
    <property type="component" value="Unassembled WGS sequence"/>
</dbReference>
<name>A0A2N5NTL3_MEDGN</name>
<feature type="transmembrane region" description="Helical" evidence="2">
    <location>
        <begin position="218"/>
        <end position="238"/>
    </location>
</feature>
<sequence>MNNRTKGISLAIITAVMWGIMGMFVRGLTGYAFTTFEISFFRCALAGGAYFLFLLFTKPSALKINLKGLVICLLYGAVAYSISFVSYSVAVSRIPVGVATVLMFMSPIWVAILGRFMFGEKLPKSKMVTILICLIGAVFVANLIGGGDIKLDGIGILAGVINGVGVALQILLPKYFAKDYERDTLLVYGFLGAAVVLMFGMDFGAVSSHMSSTPTGVLLWNLFGIGILCTMVANVSCVKSTQYVEATTTSILSALEVVVGILVGFVVFHEHMTMLQILGAVIIVVGAIGSEIYQPKRVEKDYGRVK</sequence>
<feature type="domain" description="EamA" evidence="3">
    <location>
        <begin position="6"/>
        <end position="140"/>
    </location>
</feature>
<dbReference type="Pfam" id="PF00892">
    <property type="entry name" value="EamA"/>
    <property type="match status" value="2"/>
</dbReference>
<evidence type="ECO:0000313" key="6">
    <source>
        <dbReference type="EMBL" id="NSI57202.1"/>
    </source>
</evidence>
<feature type="transmembrane region" description="Helical" evidence="2">
    <location>
        <begin position="274"/>
        <end position="293"/>
    </location>
</feature>
<dbReference type="Proteomes" id="UP001212160">
    <property type="component" value="Unassembled WGS sequence"/>
</dbReference>
<dbReference type="STRING" id="33038.GCA_900067245_00264"/>
<evidence type="ECO:0000313" key="5">
    <source>
        <dbReference type="EMBL" id="MDB8738129.1"/>
    </source>
</evidence>
<dbReference type="PANTHER" id="PTHR22911:SF79">
    <property type="entry name" value="MOBA-LIKE NTP TRANSFERASE DOMAIN-CONTAINING PROTEIN"/>
    <property type="match status" value="1"/>
</dbReference>
<accession>A0A2N5NTL3</accession>
<evidence type="ECO:0000313" key="10">
    <source>
        <dbReference type="Proteomes" id="UP001296580"/>
    </source>
</evidence>
<dbReference type="RefSeq" id="WP_009243807.1">
    <property type="nucleotide sequence ID" value="NZ_CABKQB010000001.1"/>
</dbReference>
<feature type="transmembrane region" description="Helical" evidence="2">
    <location>
        <begin position="7"/>
        <end position="25"/>
    </location>
</feature>
<organism evidence="6 10">
    <name type="scientific">Mediterraneibacter gnavus</name>
    <name type="common">Ruminococcus gnavus</name>
    <dbReference type="NCBI Taxonomy" id="33038"/>
    <lineage>
        <taxon>Bacteria</taxon>
        <taxon>Bacillati</taxon>
        <taxon>Bacillota</taxon>
        <taxon>Clostridia</taxon>
        <taxon>Lachnospirales</taxon>
        <taxon>Lachnospiraceae</taxon>
        <taxon>Mediterraneibacter</taxon>
    </lineage>
</organism>
<dbReference type="EMBL" id="JAAIRY010000001">
    <property type="protein sequence ID" value="NSI64048.1"/>
    <property type="molecule type" value="Genomic_DNA"/>
</dbReference>
<feature type="domain" description="EamA" evidence="3">
    <location>
        <begin position="154"/>
        <end position="288"/>
    </location>
</feature>
<dbReference type="EMBL" id="JAAIRV010000002">
    <property type="protein sequence ID" value="NSI57202.1"/>
    <property type="molecule type" value="Genomic_DNA"/>
</dbReference>
<dbReference type="GO" id="GO:0016020">
    <property type="term" value="C:membrane"/>
    <property type="evidence" value="ECO:0007669"/>
    <property type="project" value="InterPro"/>
</dbReference>
<dbReference type="Proteomes" id="UP001211731">
    <property type="component" value="Unassembled WGS sequence"/>
</dbReference>
<dbReference type="Gene3D" id="1.10.3730.20">
    <property type="match status" value="2"/>
</dbReference>
<feature type="transmembrane region" description="Helical" evidence="2">
    <location>
        <begin position="31"/>
        <end position="56"/>
    </location>
</feature>
<keyword evidence="2" id="KW-1133">Transmembrane helix</keyword>
<proteinExistence type="inferred from homology"/>
<dbReference type="Proteomes" id="UP001296581">
    <property type="component" value="Unassembled WGS sequence"/>
</dbReference>
<dbReference type="AlphaFoldDB" id="A0A2N5NTL3"/>
<evidence type="ECO:0000256" key="2">
    <source>
        <dbReference type="SAM" id="Phobius"/>
    </source>
</evidence>
<evidence type="ECO:0000256" key="1">
    <source>
        <dbReference type="ARBA" id="ARBA00007362"/>
    </source>
</evidence>
<feature type="transmembrane region" description="Helical" evidence="2">
    <location>
        <begin position="250"/>
        <end position="268"/>
    </location>
</feature>
<evidence type="ECO:0000259" key="3">
    <source>
        <dbReference type="Pfam" id="PF00892"/>
    </source>
</evidence>
<keyword evidence="2" id="KW-0472">Membrane</keyword>
<comment type="caution">
    <text evidence="6">The sequence shown here is derived from an EMBL/GenBank/DDBJ whole genome shotgun (WGS) entry which is preliminary data.</text>
</comment>
<feature type="transmembrane region" description="Helical" evidence="2">
    <location>
        <begin position="153"/>
        <end position="173"/>
    </location>
</feature>
<feature type="transmembrane region" description="Helical" evidence="2">
    <location>
        <begin position="68"/>
        <end position="90"/>
    </location>
</feature>
<keyword evidence="2" id="KW-0812">Transmembrane</keyword>
<reference evidence="8 9" key="1">
    <citation type="submission" date="2018-08" db="EMBL/GenBank/DDBJ databases">
        <title>A genome reference for cultivated species of the human gut microbiota.</title>
        <authorList>
            <person name="Zou Y."/>
            <person name="Xue W."/>
            <person name="Luo G."/>
        </authorList>
    </citation>
    <scope>NUCLEOTIDE SEQUENCE [LARGE SCALE GENOMIC DNA]</scope>
    <source>
        <strain evidence="8 9">AF33-12</strain>
    </source>
</reference>
<evidence type="ECO:0000313" key="9">
    <source>
        <dbReference type="Proteomes" id="UP000285610"/>
    </source>
</evidence>
<dbReference type="EMBL" id="JAQMLA010000032">
    <property type="protein sequence ID" value="MDB8687272.1"/>
    <property type="molecule type" value="Genomic_DNA"/>
</dbReference>
<dbReference type="EMBL" id="JAQMLR010000003">
    <property type="protein sequence ID" value="MDB8738129.1"/>
    <property type="molecule type" value="Genomic_DNA"/>
</dbReference>
<feature type="transmembrane region" description="Helical" evidence="2">
    <location>
        <begin position="128"/>
        <end position="147"/>
    </location>
</feature>
<evidence type="ECO:0000313" key="7">
    <source>
        <dbReference type="EMBL" id="NSI64048.1"/>
    </source>
</evidence>
<dbReference type="Proteomes" id="UP000285610">
    <property type="component" value="Unassembled WGS sequence"/>
</dbReference>
<evidence type="ECO:0000313" key="8">
    <source>
        <dbReference type="EMBL" id="RHM81680.1"/>
    </source>
</evidence>
<evidence type="ECO:0000313" key="4">
    <source>
        <dbReference type="EMBL" id="MDB8687272.1"/>
    </source>
</evidence>
<reference evidence="6" key="3">
    <citation type="submission" date="2020-02" db="EMBL/GenBank/DDBJ databases">
        <authorList>
            <person name="Littmann E."/>
            <person name="Sorbara M."/>
        </authorList>
    </citation>
    <scope>NUCLEOTIDE SEQUENCE</scope>
    <source>
        <strain evidence="7">MSK.11.9</strain>
        <strain evidence="6">MSK.15.32</strain>
    </source>
</reference>
<dbReference type="InterPro" id="IPR037185">
    <property type="entry name" value="EmrE-like"/>
</dbReference>
<gene>
    <name evidence="8" type="ORF">DWZ50_00710</name>
    <name evidence="7" type="ORF">G4981_01840</name>
    <name evidence="6" type="ORF">G4993_02130</name>
    <name evidence="5" type="ORF">PNU63_04945</name>
    <name evidence="4" type="ORF">PNW85_11390</name>
</gene>
<protein>
    <submittedName>
        <fullName evidence="4">DMT family transporter</fullName>
    </submittedName>
    <submittedName>
        <fullName evidence="6">EamA family transporter</fullName>
    </submittedName>
</protein>
<comment type="similarity">
    <text evidence="1">Belongs to the EamA transporter family.</text>
</comment>
<reference evidence="4" key="4">
    <citation type="submission" date="2023-01" db="EMBL/GenBank/DDBJ databases">
        <title>Human gut microbiome strain richness.</title>
        <authorList>
            <person name="Chen-Liaw A."/>
        </authorList>
    </citation>
    <scope>NUCLEOTIDE SEQUENCE</scope>
    <source>
        <strain evidence="5">1001217st1_A9_1001217B_191108</strain>
        <strain evidence="4">RTP21484st1_H11_RTP21484_190118</strain>
    </source>
</reference>
<reference evidence="6" key="2">
    <citation type="journal article" date="2020" name="Cell Host Microbe">
        <title>Functional and Genomic Variation between Human-Derived Isolates of Lachnospiraceae Reveals Inter- and Intra-Species Diversity.</title>
        <authorList>
            <person name="Sorbara M.T."/>
            <person name="Littmann E.R."/>
            <person name="Fontana E."/>
            <person name="Moody T.U."/>
            <person name="Kohout C.E."/>
            <person name="Gjonbalaj M."/>
            <person name="Eaton V."/>
            <person name="Seok R."/>
            <person name="Leiner I.M."/>
            <person name="Pamer E.G."/>
        </authorList>
    </citation>
    <scope>NUCLEOTIDE SEQUENCE</scope>
    <source>
        <strain evidence="7">MSK.11.9</strain>
        <strain evidence="6">MSK.15.32</strain>
    </source>
</reference>
<dbReference type="SUPFAM" id="SSF103481">
    <property type="entry name" value="Multidrug resistance efflux transporter EmrE"/>
    <property type="match status" value="2"/>
</dbReference>
<dbReference type="InterPro" id="IPR000620">
    <property type="entry name" value="EamA_dom"/>
</dbReference>
<feature type="transmembrane region" description="Helical" evidence="2">
    <location>
        <begin position="96"/>
        <end position="116"/>
    </location>
</feature>
<feature type="transmembrane region" description="Helical" evidence="2">
    <location>
        <begin position="185"/>
        <end position="206"/>
    </location>
</feature>
<dbReference type="PANTHER" id="PTHR22911">
    <property type="entry name" value="ACYL-MALONYL CONDENSING ENZYME-RELATED"/>
    <property type="match status" value="1"/>
</dbReference>